<comment type="function">
    <text evidence="12">In the presence of manganese, represses expression of mntH and mntS. Up-regulates expression of mntP.</text>
</comment>
<sequence length="159" mass="17398">MPARKATPADAAPDRAPKAGLPEASVHVENFRQVREARRSELVEDYVELIADLLADRGEARQVDIAERLGVAQPTVARMLQRLVRDGLVTQKPYRGAFLTEAGQTLADASRARHQTVESFLLALGVPPDIARRDAEGIEHHVSPETLAAFEAFVRNAKA</sequence>
<dbReference type="Pfam" id="PF01325">
    <property type="entry name" value="Fe_dep_repress"/>
    <property type="match status" value="1"/>
</dbReference>
<evidence type="ECO:0000256" key="10">
    <source>
        <dbReference type="ARBA" id="ARBA00023163"/>
    </source>
</evidence>
<dbReference type="Gene3D" id="1.10.10.10">
    <property type="entry name" value="Winged helix-like DNA-binding domain superfamily/Winged helix DNA-binding domain"/>
    <property type="match status" value="1"/>
</dbReference>
<evidence type="ECO:0000313" key="17">
    <source>
        <dbReference type="Proteomes" id="UP000218968"/>
    </source>
</evidence>
<dbReference type="RefSeq" id="WP_096300232.1">
    <property type="nucleotide sequence ID" value="NZ_CP023406.1"/>
</dbReference>
<dbReference type="InterPro" id="IPR050536">
    <property type="entry name" value="DtxR_MntR_Metal-Reg"/>
</dbReference>
<dbReference type="NCBIfam" id="NF008273">
    <property type="entry name" value="PRK11050.1"/>
    <property type="match status" value="1"/>
</dbReference>
<feature type="region of interest" description="Disordered" evidence="14">
    <location>
        <begin position="1"/>
        <end position="22"/>
    </location>
</feature>
<evidence type="ECO:0000256" key="8">
    <source>
        <dbReference type="ARBA" id="ARBA00023125"/>
    </source>
</evidence>
<dbReference type="GO" id="GO:0003677">
    <property type="term" value="F:DNA binding"/>
    <property type="evidence" value="ECO:0007669"/>
    <property type="project" value="UniProtKB-KW"/>
</dbReference>
<evidence type="ECO:0000256" key="3">
    <source>
        <dbReference type="ARBA" id="ARBA00011738"/>
    </source>
</evidence>
<evidence type="ECO:0000256" key="12">
    <source>
        <dbReference type="ARBA" id="ARBA00025185"/>
    </source>
</evidence>
<evidence type="ECO:0000256" key="13">
    <source>
        <dbReference type="ARBA" id="ARBA00032593"/>
    </source>
</evidence>
<keyword evidence="6" id="KW-0678">Repressor</keyword>
<dbReference type="PROSITE" id="PS50944">
    <property type="entry name" value="HTH_DTXR"/>
    <property type="match status" value="1"/>
</dbReference>
<dbReference type="EMBL" id="CP023406">
    <property type="protein sequence ID" value="ATD68667.1"/>
    <property type="molecule type" value="Genomic_DNA"/>
</dbReference>
<gene>
    <name evidence="16" type="ORF">CNR27_03385</name>
</gene>
<dbReference type="InterPro" id="IPR036388">
    <property type="entry name" value="WH-like_DNA-bd_sf"/>
</dbReference>
<dbReference type="GO" id="GO:0046914">
    <property type="term" value="F:transition metal ion binding"/>
    <property type="evidence" value="ECO:0007669"/>
    <property type="project" value="InterPro"/>
</dbReference>
<protein>
    <recommendedName>
        <fullName evidence="4">Transcriptional regulator MntR</fullName>
    </recommendedName>
    <alternativeName>
        <fullName evidence="13">Manganese transport regulator</fullName>
    </alternativeName>
</protein>
<dbReference type="InterPro" id="IPR022687">
    <property type="entry name" value="HTH_DTXR"/>
</dbReference>
<evidence type="ECO:0000256" key="6">
    <source>
        <dbReference type="ARBA" id="ARBA00022491"/>
    </source>
</evidence>
<feature type="domain" description="HTH dtxR-type" evidence="15">
    <location>
        <begin position="39"/>
        <end position="100"/>
    </location>
</feature>
<keyword evidence="5" id="KW-0963">Cytoplasm</keyword>
<dbReference type="Proteomes" id="UP000218968">
    <property type="component" value="Chromosome"/>
</dbReference>
<keyword evidence="8" id="KW-0238">DNA-binding</keyword>
<dbReference type="SUPFAM" id="SSF46785">
    <property type="entry name" value="Winged helix' DNA-binding domain"/>
    <property type="match status" value="1"/>
</dbReference>
<evidence type="ECO:0000256" key="5">
    <source>
        <dbReference type="ARBA" id="ARBA00022490"/>
    </source>
</evidence>
<evidence type="ECO:0000256" key="4">
    <source>
        <dbReference type="ARBA" id="ARBA00022386"/>
    </source>
</evidence>
<comment type="subunit">
    <text evidence="3">Homodimer.</text>
</comment>
<keyword evidence="10" id="KW-0804">Transcription</keyword>
<dbReference type="GO" id="GO:0046983">
    <property type="term" value="F:protein dimerization activity"/>
    <property type="evidence" value="ECO:0007669"/>
    <property type="project" value="InterPro"/>
</dbReference>
<comment type="similarity">
    <text evidence="2">Belongs to the DtxR/MntR family.</text>
</comment>
<evidence type="ECO:0000313" key="16">
    <source>
        <dbReference type="EMBL" id="ATD68667.1"/>
    </source>
</evidence>
<reference evidence="17" key="1">
    <citation type="submission" date="2017-09" db="EMBL/GenBank/DDBJ databases">
        <title>Luteimonas liuhanmingii sp.nov., isolated from the intestinal contents of Tibetan Plateau Pika in Yushu, Qinghai Province, China.</title>
        <authorList>
            <person name="Gui Z."/>
        </authorList>
    </citation>
    <scope>NUCLEOTIDE SEQUENCE [LARGE SCALE GENOMIC DNA]</scope>
    <source>
        <strain evidence="17">100111</strain>
    </source>
</reference>
<dbReference type="AlphaFoldDB" id="A0A290XHR5"/>
<dbReference type="Gene3D" id="1.10.60.10">
    <property type="entry name" value="Iron dependent repressor, metal binding and dimerisation domain"/>
    <property type="match status" value="1"/>
</dbReference>
<accession>A0A290XHR5</accession>
<dbReference type="InterPro" id="IPR036421">
    <property type="entry name" value="Fe_dep_repressor_sf"/>
</dbReference>
<comment type="subcellular location">
    <subcellularLocation>
        <location evidence="1">Cytoplasm</location>
    </subcellularLocation>
</comment>
<evidence type="ECO:0000256" key="1">
    <source>
        <dbReference type="ARBA" id="ARBA00004496"/>
    </source>
</evidence>
<keyword evidence="17" id="KW-1185">Reference proteome</keyword>
<evidence type="ECO:0000259" key="15">
    <source>
        <dbReference type="PROSITE" id="PS50944"/>
    </source>
</evidence>
<dbReference type="GO" id="GO:0003700">
    <property type="term" value="F:DNA-binding transcription factor activity"/>
    <property type="evidence" value="ECO:0007669"/>
    <property type="project" value="InterPro"/>
</dbReference>
<organism evidence="16 17">
    <name type="scientific">Luteimonas chenhongjianii</name>
    <dbReference type="NCBI Taxonomy" id="2006110"/>
    <lineage>
        <taxon>Bacteria</taxon>
        <taxon>Pseudomonadati</taxon>
        <taxon>Pseudomonadota</taxon>
        <taxon>Gammaproteobacteria</taxon>
        <taxon>Lysobacterales</taxon>
        <taxon>Lysobacteraceae</taxon>
        <taxon>Luteimonas</taxon>
    </lineage>
</organism>
<feature type="compositionally biased region" description="Low complexity" evidence="14">
    <location>
        <begin position="1"/>
        <end position="11"/>
    </location>
</feature>
<dbReference type="SMART" id="SM00529">
    <property type="entry name" value="HTH_DTXR"/>
    <property type="match status" value="1"/>
</dbReference>
<dbReference type="InterPro" id="IPR036390">
    <property type="entry name" value="WH_DNA-bd_sf"/>
</dbReference>
<keyword evidence="7" id="KW-0805">Transcription regulation</keyword>
<evidence type="ECO:0000256" key="11">
    <source>
        <dbReference type="ARBA" id="ARBA00023211"/>
    </source>
</evidence>
<dbReference type="KEGG" id="lum:CNR27_03385"/>
<dbReference type="OrthoDB" id="9791355at2"/>
<evidence type="ECO:0000256" key="2">
    <source>
        <dbReference type="ARBA" id="ARBA00007871"/>
    </source>
</evidence>
<evidence type="ECO:0000256" key="14">
    <source>
        <dbReference type="SAM" id="MobiDB-lite"/>
    </source>
</evidence>
<dbReference type="GO" id="GO:0005737">
    <property type="term" value="C:cytoplasm"/>
    <property type="evidence" value="ECO:0007669"/>
    <property type="project" value="UniProtKB-SubCell"/>
</dbReference>
<evidence type="ECO:0000256" key="7">
    <source>
        <dbReference type="ARBA" id="ARBA00023015"/>
    </source>
</evidence>
<dbReference type="Pfam" id="PF02742">
    <property type="entry name" value="Fe_dep_repr_C"/>
    <property type="match status" value="1"/>
</dbReference>
<proteinExistence type="inferred from homology"/>
<evidence type="ECO:0000256" key="9">
    <source>
        <dbReference type="ARBA" id="ARBA00023159"/>
    </source>
</evidence>
<dbReference type="InterPro" id="IPR001367">
    <property type="entry name" value="Fe_dep_repressor"/>
</dbReference>
<dbReference type="PANTHER" id="PTHR33238:SF11">
    <property type="entry name" value="TRANSCRIPTIONAL REGULATOR MNTR"/>
    <property type="match status" value="1"/>
</dbReference>
<keyword evidence="11" id="KW-0464">Manganese</keyword>
<dbReference type="PANTHER" id="PTHR33238">
    <property type="entry name" value="IRON (METAL) DEPENDENT REPRESSOR, DTXR FAMILY"/>
    <property type="match status" value="1"/>
</dbReference>
<keyword evidence="9" id="KW-0010">Activator</keyword>
<dbReference type="InterPro" id="IPR022689">
    <property type="entry name" value="Iron_dep_repressor"/>
</dbReference>
<name>A0A290XHR5_9GAMM</name>